<evidence type="ECO:0000256" key="1">
    <source>
        <dbReference type="SAM" id="MobiDB-lite"/>
    </source>
</evidence>
<sequence length="111" mass="12412">MAANENEPPTPREEQPWSQSQCPTQADTRDATSDNQHRPACPVLPVADEPGFSYASSDSPNLMFPIESFDVLEVDLGQQQTPSHPVQRPLKSLETLMTKLPSHYPHNNQFL</sequence>
<evidence type="ECO:0000313" key="3">
    <source>
        <dbReference type="Proteomes" id="UP000011096"/>
    </source>
</evidence>
<comment type="caution">
    <text evidence="2">The sequence shown here is derived from an EMBL/GenBank/DDBJ whole genome shotgun (WGS) entry which is preliminary data.</text>
</comment>
<feature type="compositionally biased region" description="Basic and acidic residues" evidence="1">
    <location>
        <begin position="27"/>
        <end position="37"/>
    </location>
</feature>
<organism evidence="2 3">
    <name type="scientific">Colletotrichum fructicola (strain Nara gc5)</name>
    <name type="common">Anthracnose fungus</name>
    <name type="synonym">Colletotrichum gloeosporioides (strain Nara gc5)</name>
    <dbReference type="NCBI Taxonomy" id="1213859"/>
    <lineage>
        <taxon>Eukaryota</taxon>
        <taxon>Fungi</taxon>
        <taxon>Dikarya</taxon>
        <taxon>Ascomycota</taxon>
        <taxon>Pezizomycotina</taxon>
        <taxon>Sordariomycetes</taxon>
        <taxon>Hypocreomycetidae</taxon>
        <taxon>Glomerellales</taxon>
        <taxon>Glomerellaceae</taxon>
        <taxon>Colletotrichum</taxon>
        <taxon>Colletotrichum gloeosporioides species complex</taxon>
    </lineage>
</organism>
<dbReference type="Proteomes" id="UP000011096">
    <property type="component" value="Unassembled WGS sequence"/>
</dbReference>
<accession>A0A7J6ISL2</accession>
<dbReference type="GeneID" id="90980175"/>
<reference evidence="2 3" key="1">
    <citation type="submission" date="2012-08" db="EMBL/GenBank/DDBJ databases">
        <authorList>
            <person name="Gan P.H.P."/>
            <person name="Ikeda K."/>
            <person name="Irieda H."/>
            <person name="Narusaka M."/>
            <person name="O'Connell R.J."/>
            <person name="Narusaka Y."/>
            <person name="Takano Y."/>
            <person name="Kubo Y."/>
            <person name="Shirasu K."/>
        </authorList>
    </citation>
    <scope>NUCLEOTIDE SEQUENCE [LARGE SCALE GENOMIC DNA]</scope>
    <source>
        <strain evidence="2 3">Nara gc5</strain>
    </source>
</reference>
<dbReference type="RefSeq" id="XP_066008065.1">
    <property type="nucleotide sequence ID" value="XM_066152574.1"/>
</dbReference>
<gene>
    <name evidence="2" type="ORF">CGGC5_v011722</name>
</gene>
<feature type="region of interest" description="Disordered" evidence="1">
    <location>
        <begin position="1"/>
        <end position="54"/>
    </location>
</feature>
<evidence type="ECO:0000313" key="2">
    <source>
        <dbReference type="EMBL" id="KAF4479946.1"/>
    </source>
</evidence>
<dbReference type="OrthoDB" id="10286725at2759"/>
<dbReference type="InParanoid" id="A0A7J6ISL2"/>
<dbReference type="EMBL" id="ANPB02000007">
    <property type="protein sequence ID" value="KAF4479946.1"/>
    <property type="molecule type" value="Genomic_DNA"/>
</dbReference>
<name>A0A7J6ISL2_COLFN</name>
<reference evidence="2 3" key="2">
    <citation type="submission" date="2020-04" db="EMBL/GenBank/DDBJ databases">
        <title>Genome sequencing and assembly of multiple isolates from the Colletotrichum gloeosporioides species complex.</title>
        <authorList>
            <person name="Gan P."/>
            <person name="Shirasu K."/>
        </authorList>
    </citation>
    <scope>NUCLEOTIDE SEQUENCE [LARGE SCALE GENOMIC DNA]</scope>
    <source>
        <strain evidence="2 3">Nara gc5</strain>
    </source>
</reference>
<feature type="compositionally biased region" description="Polar residues" evidence="1">
    <location>
        <begin position="16"/>
        <end position="26"/>
    </location>
</feature>
<proteinExistence type="predicted"/>
<protein>
    <submittedName>
        <fullName evidence="2">Uncharacterized protein</fullName>
    </submittedName>
</protein>
<dbReference type="AlphaFoldDB" id="A0A7J6ISL2"/>
<keyword evidence="3" id="KW-1185">Reference proteome</keyword>